<comment type="caution">
    <text evidence="2">The sequence shown here is derived from an EMBL/GenBank/DDBJ whole genome shotgun (WGS) entry which is preliminary data.</text>
</comment>
<feature type="region of interest" description="Disordered" evidence="1">
    <location>
        <begin position="161"/>
        <end position="216"/>
    </location>
</feature>
<sequence length="216" mass="23789">MPLSFLRIPRPDFDVANSIIQRLIMGESWTGKFPMKNKLGERFVAVTTNTPFCDDDGSLVGIMRHQGLVFLFNVNNTSSVSSSESTSSSHINKVDMETDCLDYEILWEDLTIREQIGQGEKKRRGVVIILGLSGLSVIPAEELNNASKQVFNDHIAKKHTEPPVAIASAPVTRNQQKQQAEKASVSGQKGKHSEQQLLQSSTRGRGRGTSKGPGRK</sequence>
<dbReference type="Proteomes" id="UP000631114">
    <property type="component" value="Unassembled WGS sequence"/>
</dbReference>
<reference evidence="2 3" key="1">
    <citation type="submission" date="2020-10" db="EMBL/GenBank/DDBJ databases">
        <title>The Coptis chinensis genome and diversification of protoberbering-type alkaloids.</title>
        <authorList>
            <person name="Wang B."/>
            <person name="Shu S."/>
            <person name="Song C."/>
            <person name="Liu Y."/>
        </authorList>
    </citation>
    <scope>NUCLEOTIDE SEQUENCE [LARGE SCALE GENOMIC DNA]</scope>
    <source>
        <strain evidence="2">HL-2020</strain>
        <tissue evidence="2">Leaf</tissue>
    </source>
</reference>
<keyword evidence="3" id="KW-1185">Reference proteome</keyword>
<dbReference type="Gene3D" id="3.30.450.20">
    <property type="entry name" value="PAS domain"/>
    <property type="match status" value="1"/>
</dbReference>
<name>A0A835I101_9MAGN</name>
<evidence type="ECO:0000256" key="1">
    <source>
        <dbReference type="SAM" id="MobiDB-lite"/>
    </source>
</evidence>
<dbReference type="OrthoDB" id="1746395at2759"/>
<feature type="compositionally biased region" description="Basic residues" evidence="1">
    <location>
        <begin position="204"/>
        <end position="216"/>
    </location>
</feature>
<dbReference type="AlphaFoldDB" id="A0A835I101"/>
<protein>
    <submittedName>
        <fullName evidence="2">Uncharacterized protein</fullName>
    </submittedName>
</protein>
<dbReference type="EMBL" id="JADFTS010000005">
    <property type="protein sequence ID" value="KAF9607078.1"/>
    <property type="molecule type" value="Genomic_DNA"/>
</dbReference>
<evidence type="ECO:0000313" key="2">
    <source>
        <dbReference type="EMBL" id="KAF9607078.1"/>
    </source>
</evidence>
<gene>
    <name evidence="2" type="ORF">IFM89_031079</name>
</gene>
<accession>A0A835I101</accession>
<organism evidence="2 3">
    <name type="scientific">Coptis chinensis</name>
    <dbReference type="NCBI Taxonomy" id="261450"/>
    <lineage>
        <taxon>Eukaryota</taxon>
        <taxon>Viridiplantae</taxon>
        <taxon>Streptophyta</taxon>
        <taxon>Embryophyta</taxon>
        <taxon>Tracheophyta</taxon>
        <taxon>Spermatophyta</taxon>
        <taxon>Magnoliopsida</taxon>
        <taxon>Ranunculales</taxon>
        <taxon>Ranunculaceae</taxon>
        <taxon>Coptidoideae</taxon>
        <taxon>Coptis</taxon>
    </lineage>
</organism>
<evidence type="ECO:0000313" key="3">
    <source>
        <dbReference type="Proteomes" id="UP000631114"/>
    </source>
</evidence>
<proteinExistence type="predicted"/>